<evidence type="ECO:0000256" key="1">
    <source>
        <dbReference type="ARBA" id="ARBA00001946"/>
    </source>
</evidence>
<keyword evidence="15" id="KW-0648">Protein biosynthesis</keyword>
<dbReference type="GO" id="GO:0004826">
    <property type="term" value="F:phenylalanine-tRNA ligase activity"/>
    <property type="evidence" value="ECO:0007669"/>
    <property type="project" value="UniProtKB-EC"/>
</dbReference>
<evidence type="ECO:0000259" key="21">
    <source>
        <dbReference type="PROSITE" id="PS51447"/>
    </source>
</evidence>
<dbReference type="InterPro" id="IPR005146">
    <property type="entry name" value="B3/B4_tRNA-bd"/>
</dbReference>
<dbReference type="PROSITE" id="PS51483">
    <property type="entry name" value="B5"/>
    <property type="match status" value="1"/>
</dbReference>
<dbReference type="GO" id="GO:0006432">
    <property type="term" value="P:phenylalanyl-tRNA aminoacylation"/>
    <property type="evidence" value="ECO:0007669"/>
    <property type="project" value="InterPro"/>
</dbReference>
<evidence type="ECO:0000256" key="17">
    <source>
        <dbReference type="ARBA" id="ARBA00033189"/>
    </source>
</evidence>
<evidence type="ECO:0000313" key="24">
    <source>
        <dbReference type="Proteomes" id="UP000026922"/>
    </source>
</evidence>
<dbReference type="PANTHER" id="PTHR10947">
    <property type="entry name" value="PHENYLALANYL-TRNA SYNTHETASE BETA CHAIN AND LEUCINE-RICH REPEAT-CONTAINING PROTEIN 47"/>
    <property type="match status" value="1"/>
</dbReference>
<dbReference type="InterPro" id="IPR033714">
    <property type="entry name" value="tRNA_bind_bactPheRS"/>
</dbReference>
<protein>
    <recommendedName>
        <fullName evidence="6">Phenylalanine--tRNA ligase beta subunit</fullName>
        <ecNumber evidence="5">6.1.1.20</ecNumber>
    </recommendedName>
    <alternativeName>
        <fullName evidence="17">Phenylalanyl-tRNA synthetase beta subunit</fullName>
    </alternativeName>
</protein>
<dbReference type="SUPFAM" id="SSF50249">
    <property type="entry name" value="Nucleic acid-binding proteins"/>
    <property type="match status" value="1"/>
</dbReference>
<evidence type="ECO:0000256" key="9">
    <source>
        <dbReference type="ARBA" id="ARBA00022598"/>
    </source>
</evidence>
<dbReference type="SMART" id="SM00874">
    <property type="entry name" value="B5"/>
    <property type="match status" value="1"/>
</dbReference>
<dbReference type="SUPFAM" id="SSF54991">
    <property type="entry name" value="Anticodon-binding domain of PheRS"/>
    <property type="match status" value="1"/>
</dbReference>
<evidence type="ECO:0000256" key="3">
    <source>
        <dbReference type="ARBA" id="ARBA00008653"/>
    </source>
</evidence>
<comment type="similarity">
    <text evidence="3">Belongs to the phenylalanyl-tRNA synthetase beta subunit family. Type 1 subfamily.</text>
</comment>
<keyword evidence="13" id="KW-0460">Magnesium</keyword>
<comment type="subunit">
    <text evidence="4">Tetramer of two alpha and two beta subunits.</text>
</comment>
<dbReference type="InterPro" id="IPR045864">
    <property type="entry name" value="aa-tRNA-synth_II/BPL/LPL"/>
</dbReference>
<dbReference type="InterPro" id="IPR036690">
    <property type="entry name" value="Fdx_antiC-bd_sf"/>
</dbReference>
<dbReference type="InterPro" id="IPR005121">
    <property type="entry name" value="Fdx_antiC-bd"/>
</dbReference>
<comment type="catalytic activity">
    <reaction evidence="18">
        <text>tRNA(Phe) + L-phenylalanine + ATP = L-phenylalanyl-tRNA(Phe) + AMP + diphosphate + H(+)</text>
        <dbReference type="Rhea" id="RHEA:19413"/>
        <dbReference type="Rhea" id="RHEA-COMP:9668"/>
        <dbReference type="Rhea" id="RHEA-COMP:9699"/>
        <dbReference type="ChEBI" id="CHEBI:15378"/>
        <dbReference type="ChEBI" id="CHEBI:30616"/>
        <dbReference type="ChEBI" id="CHEBI:33019"/>
        <dbReference type="ChEBI" id="CHEBI:58095"/>
        <dbReference type="ChEBI" id="CHEBI:78442"/>
        <dbReference type="ChEBI" id="CHEBI:78531"/>
        <dbReference type="ChEBI" id="CHEBI:456215"/>
        <dbReference type="EC" id="6.1.1.20"/>
    </reaction>
</comment>
<keyword evidence="12" id="KW-0067">ATP-binding</keyword>
<dbReference type="AlphaFoldDB" id="A0A061JIX1"/>
<dbReference type="SUPFAM" id="SSF46955">
    <property type="entry name" value="Putative DNA-binding domain"/>
    <property type="match status" value="1"/>
</dbReference>
<evidence type="ECO:0000256" key="2">
    <source>
        <dbReference type="ARBA" id="ARBA00004496"/>
    </source>
</evidence>
<accession>A0A061JIX1</accession>
<keyword evidence="16" id="KW-0030">Aminoacyl-tRNA synthetase</keyword>
<dbReference type="Gene3D" id="3.50.40.10">
    <property type="entry name" value="Phenylalanyl-trna Synthetase, Chain B, domain 3"/>
    <property type="match status" value="1"/>
</dbReference>
<keyword evidence="11" id="KW-0547">Nucleotide-binding</keyword>
<keyword evidence="10" id="KW-0479">Metal-binding</keyword>
<dbReference type="InterPro" id="IPR012340">
    <property type="entry name" value="NA-bd_OB-fold"/>
</dbReference>
<dbReference type="CDD" id="cd02796">
    <property type="entry name" value="tRNA_bind_bactPheRS"/>
    <property type="match status" value="1"/>
</dbReference>
<dbReference type="NCBIfam" id="TIGR00472">
    <property type="entry name" value="pheT_bact"/>
    <property type="match status" value="1"/>
</dbReference>
<keyword evidence="9 23" id="KW-0436">Ligase</keyword>
<dbReference type="RefSeq" id="WP_006298250.1">
    <property type="nucleotide sequence ID" value="NZ_ARPM03000076.1"/>
</dbReference>
<evidence type="ECO:0000256" key="15">
    <source>
        <dbReference type="ARBA" id="ARBA00022917"/>
    </source>
</evidence>
<dbReference type="Gene3D" id="3.30.56.10">
    <property type="match status" value="2"/>
</dbReference>
<evidence type="ECO:0000256" key="7">
    <source>
        <dbReference type="ARBA" id="ARBA00022490"/>
    </source>
</evidence>
<dbReference type="InterPro" id="IPR005147">
    <property type="entry name" value="tRNA_synthase_B5-dom"/>
</dbReference>
<sequence length="800" mass="90078">MKFTWSWLKDFIIPKGSPEDLACRLTESGTETKVSDLYSELKGLQIVQIQKIEAHPNAHSLNLCTVSTGKDSITVVCGASNVRLGMQVVLIRPGQRLPGDPHPLTLTTIRGIQSPGMLCSAKELNLEGIFSEHAKEGILEIAHPDALGRELYSILPKDWFFDCEVTTNRADLMSIFGIARELVALQAAQWKDSIWPGTLSESFTLTELPIPEIRIETELCCQFHMARVQQDPENLYQAPVWVKRRLRDVQKSLCQDVVDALSYYTHTFGTPFHVFDGQALTPPLVIECTNSDTPFSALSSEKETAKTVLIPPSSIVLKNRENILALSGILGGDHSKFRPSSTLMYVEAAEFDPKTISLTGQKTRLMTGARRIFERGIDGACVKNHLIQVLRWMGFSLINIHTAKPYASSKPSEIALSVNYFKKFTGCNGITAQEMSQRLSSFGFQVKIESQKDNEVLYAVPALWRKDIQGAPDLIEEILRFKGWYQEVPMTFPLLSSCSSAHNLLHKRIQDARTYLMHHELGEAVTWSFISANKARLFSTLDESVLSDMTLINPIAKDMAVMRPSMLPNLVDLALWHIHNHLPVQARFEWGPVFFSGHPKGQKTLISGVFSQNLPTAWGRAPCFSFFDLKRLLEGMCMLWGKAPYYVESQLPWMHPGQCASIWVKDRCVGFMGKIHPRLTEDHSLMAFEVDPEQYPLALAPENFVAIVPPIEKELSFFLDSGTIGNFLYELKQQSADLIDVCLLDCFEKENRTSISVRCTFQPKDRSWSGEEIHQHLESLVRWAHRNGALLRGNALFSHL</sequence>
<dbReference type="GO" id="GO:0009328">
    <property type="term" value="C:phenylalanine-tRNA ligase complex"/>
    <property type="evidence" value="ECO:0007669"/>
    <property type="project" value="TreeGrafter"/>
</dbReference>
<dbReference type="GO" id="GO:0005524">
    <property type="term" value="F:ATP binding"/>
    <property type="evidence" value="ECO:0007669"/>
    <property type="project" value="UniProtKB-KW"/>
</dbReference>
<dbReference type="PANTHER" id="PTHR10947:SF0">
    <property type="entry name" value="PHENYLALANINE--TRNA LIGASE BETA SUBUNIT"/>
    <property type="match status" value="1"/>
</dbReference>
<comment type="caution">
    <text evidence="23">The sequence shown here is derived from an EMBL/GenBank/DDBJ whole genome shotgun (WGS) entry which is preliminary data.</text>
</comment>
<keyword evidence="7" id="KW-0963">Cytoplasm</keyword>
<evidence type="ECO:0000256" key="11">
    <source>
        <dbReference type="ARBA" id="ARBA00022741"/>
    </source>
</evidence>
<dbReference type="SUPFAM" id="SSF56037">
    <property type="entry name" value="PheT/TilS domain"/>
    <property type="match status" value="1"/>
</dbReference>
<gene>
    <name evidence="23" type="ORF">K737_300262</name>
</gene>
<comment type="subcellular location">
    <subcellularLocation>
        <location evidence="2">Cytoplasm</location>
    </subcellularLocation>
</comment>
<keyword evidence="8 19" id="KW-0820">tRNA-binding</keyword>
<name>A0A061JIX1_9PROT</name>
<dbReference type="Gene3D" id="3.30.70.380">
    <property type="entry name" value="Ferrodoxin-fold anticodon-binding domain"/>
    <property type="match status" value="1"/>
</dbReference>
<keyword evidence="24" id="KW-1185">Reference proteome</keyword>
<evidence type="ECO:0000256" key="4">
    <source>
        <dbReference type="ARBA" id="ARBA00011209"/>
    </source>
</evidence>
<keyword evidence="14 19" id="KW-0694">RNA-binding</keyword>
<dbReference type="Gene3D" id="2.40.50.140">
    <property type="entry name" value="Nucleic acid-binding proteins"/>
    <property type="match status" value="1"/>
</dbReference>
<dbReference type="Pfam" id="PF03484">
    <property type="entry name" value="B5"/>
    <property type="match status" value="1"/>
</dbReference>
<dbReference type="Proteomes" id="UP000026922">
    <property type="component" value="Unassembled WGS sequence"/>
</dbReference>
<evidence type="ECO:0000256" key="13">
    <source>
        <dbReference type="ARBA" id="ARBA00022842"/>
    </source>
</evidence>
<dbReference type="Gene3D" id="3.30.930.10">
    <property type="entry name" value="Bira Bifunctional Protein, Domain 2"/>
    <property type="match status" value="1"/>
</dbReference>
<evidence type="ECO:0000256" key="8">
    <source>
        <dbReference type="ARBA" id="ARBA00022555"/>
    </source>
</evidence>
<evidence type="ECO:0000256" key="6">
    <source>
        <dbReference type="ARBA" id="ARBA00017032"/>
    </source>
</evidence>
<dbReference type="Pfam" id="PF17759">
    <property type="entry name" value="tRNA_synthFbeta"/>
    <property type="match status" value="1"/>
</dbReference>
<dbReference type="InterPro" id="IPR041616">
    <property type="entry name" value="PheRS_beta_core"/>
</dbReference>
<dbReference type="EMBL" id="ARPM03000076">
    <property type="protein sequence ID" value="ETZ05304.1"/>
    <property type="molecule type" value="Genomic_DNA"/>
</dbReference>
<dbReference type="EC" id="6.1.1.20" evidence="5"/>
<evidence type="ECO:0000256" key="5">
    <source>
        <dbReference type="ARBA" id="ARBA00012814"/>
    </source>
</evidence>
<dbReference type="InterPro" id="IPR002547">
    <property type="entry name" value="tRNA-bd_dom"/>
</dbReference>
<evidence type="ECO:0000256" key="12">
    <source>
        <dbReference type="ARBA" id="ARBA00022840"/>
    </source>
</evidence>
<feature type="domain" description="TRNA-binding" evidence="20">
    <location>
        <begin position="38"/>
        <end position="152"/>
    </location>
</feature>
<evidence type="ECO:0000256" key="14">
    <source>
        <dbReference type="ARBA" id="ARBA00022884"/>
    </source>
</evidence>
<organism evidence="23 24">
    <name type="scientific">Holospora undulata HU1</name>
    <dbReference type="NCBI Taxonomy" id="1321371"/>
    <lineage>
        <taxon>Bacteria</taxon>
        <taxon>Pseudomonadati</taxon>
        <taxon>Pseudomonadota</taxon>
        <taxon>Alphaproteobacteria</taxon>
        <taxon>Holosporales</taxon>
        <taxon>Holosporaceae</taxon>
        <taxon>Holospora</taxon>
    </lineage>
</organism>
<dbReference type="GO" id="GO:0000287">
    <property type="term" value="F:magnesium ion binding"/>
    <property type="evidence" value="ECO:0007669"/>
    <property type="project" value="InterPro"/>
</dbReference>
<feature type="domain" description="FDX-ACB" evidence="21">
    <location>
        <begin position="706"/>
        <end position="792"/>
    </location>
</feature>
<dbReference type="InterPro" id="IPR009061">
    <property type="entry name" value="DNA-bd_dom_put_sf"/>
</dbReference>
<dbReference type="GO" id="GO:0000049">
    <property type="term" value="F:tRNA binding"/>
    <property type="evidence" value="ECO:0007669"/>
    <property type="project" value="UniProtKB-UniRule"/>
</dbReference>
<dbReference type="Pfam" id="PF03483">
    <property type="entry name" value="B3_4"/>
    <property type="match status" value="1"/>
</dbReference>
<dbReference type="InterPro" id="IPR045060">
    <property type="entry name" value="Phe-tRNA-ligase_IIc_bsu"/>
</dbReference>
<evidence type="ECO:0000256" key="19">
    <source>
        <dbReference type="PROSITE-ProRule" id="PRU00209"/>
    </source>
</evidence>
<evidence type="ECO:0000256" key="10">
    <source>
        <dbReference type="ARBA" id="ARBA00022723"/>
    </source>
</evidence>
<dbReference type="Pfam" id="PF01588">
    <property type="entry name" value="tRNA_bind"/>
    <property type="match status" value="1"/>
</dbReference>
<evidence type="ECO:0000259" key="20">
    <source>
        <dbReference type="PROSITE" id="PS50886"/>
    </source>
</evidence>
<comment type="cofactor">
    <cofactor evidence="1">
        <name>Mg(2+)</name>
        <dbReference type="ChEBI" id="CHEBI:18420"/>
    </cofactor>
</comment>
<proteinExistence type="inferred from homology"/>
<dbReference type="SMART" id="SM00873">
    <property type="entry name" value="B3_4"/>
    <property type="match status" value="1"/>
</dbReference>
<feature type="domain" description="B5" evidence="22">
    <location>
        <begin position="409"/>
        <end position="489"/>
    </location>
</feature>
<dbReference type="SUPFAM" id="SSF55681">
    <property type="entry name" value="Class II aaRS and biotin synthetases"/>
    <property type="match status" value="1"/>
</dbReference>
<evidence type="ECO:0000259" key="22">
    <source>
        <dbReference type="PROSITE" id="PS51483"/>
    </source>
</evidence>
<dbReference type="PROSITE" id="PS51447">
    <property type="entry name" value="FDX_ACB"/>
    <property type="match status" value="1"/>
</dbReference>
<reference evidence="23 24" key="1">
    <citation type="journal article" date="2013" name="Genome Announc.">
        <title>Draft Genome Sequence of Holospora undulata Strain HU1, a Micronucleus-Specific Symbiont of the Ciliate Paramecium caudatum.</title>
        <authorList>
            <person name="Dohra H."/>
            <person name="Suzuki H."/>
            <person name="Suzuki T."/>
            <person name="Tanaka K."/>
            <person name="Fujishima M."/>
        </authorList>
    </citation>
    <scope>NUCLEOTIDE SEQUENCE [LARGE SCALE GENOMIC DNA]</scope>
    <source>
        <strain evidence="23 24">HU1</strain>
    </source>
</reference>
<dbReference type="SMART" id="SM00896">
    <property type="entry name" value="FDX-ACB"/>
    <property type="match status" value="1"/>
</dbReference>
<dbReference type="InterPro" id="IPR004532">
    <property type="entry name" value="Phe-tRNA-ligase_IIc_bsu_bact"/>
</dbReference>
<dbReference type="PROSITE" id="PS50886">
    <property type="entry name" value="TRBD"/>
    <property type="match status" value="1"/>
</dbReference>
<evidence type="ECO:0000256" key="18">
    <source>
        <dbReference type="ARBA" id="ARBA00049255"/>
    </source>
</evidence>
<evidence type="ECO:0000256" key="16">
    <source>
        <dbReference type="ARBA" id="ARBA00023146"/>
    </source>
</evidence>
<evidence type="ECO:0000313" key="23">
    <source>
        <dbReference type="EMBL" id="ETZ05304.1"/>
    </source>
</evidence>
<dbReference type="InterPro" id="IPR020825">
    <property type="entry name" value="Phe-tRNA_synthase-like_B3/B4"/>
</dbReference>